<feature type="compositionally biased region" description="Acidic residues" evidence="1">
    <location>
        <begin position="32"/>
        <end position="55"/>
    </location>
</feature>
<evidence type="ECO:0000313" key="2">
    <source>
        <dbReference type="EMBL" id="MCS0639067.1"/>
    </source>
</evidence>
<protein>
    <submittedName>
        <fullName evidence="2">Uncharacterized protein</fullName>
    </submittedName>
</protein>
<evidence type="ECO:0000313" key="3">
    <source>
        <dbReference type="Proteomes" id="UP001431313"/>
    </source>
</evidence>
<sequence length="55" mass="5967">MTEPIEPETTEERPTGLPGDTEPDTVEHQNEEASENEGDEDAAEPLDSEDALIDA</sequence>
<feature type="region of interest" description="Disordered" evidence="1">
    <location>
        <begin position="1"/>
        <end position="55"/>
    </location>
</feature>
<gene>
    <name evidence="2" type="ORF">NX801_26175</name>
</gene>
<reference evidence="2" key="1">
    <citation type="submission" date="2022-08" db="EMBL/GenBank/DDBJ databases">
        <authorList>
            <person name="Somphong A."/>
            <person name="Phongsopitanun W."/>
        </authorList>
    </citation>
    <scope>NUCLEOTIDE SEQUENCE</scope>
    <source>
        <strain evidence="2">LP05-1</strain>
    </source>
</reference>
<accession>A0ABT2CNQ0</accession>
<name>A0ABT2CNQ0_9ACTN</name>
<evidence type="ECO:0000256" key="1">
    <source>
        <dbReference type="SAM" id="MobiDB-lite"/>
    </source>
</evidence>
<dbReference type="RefSeq" id="WP_258790380.1">
    <property type="nucleotide sequence ID" value="NZ_JANUGQ010000030.1"/>
</dbReference>
<keyword evidence="3" id="KW-1185">Reference proteome</keyword>
<organism evidence="2 3">
    <name type="scientific">Streptomyces pyxinae</name>
    <dbReference type="NCBI Taxonomy" id="2970734"/>
    <lineage>
        <taxon>Bacteria</taxon>
        <taxon>Bacillati</taxon>
        <taxon>Actinomycetota</taxon>
        <taxon>Actinomycetes</taxon>
        <taxon>Kitasatosporales</taxon>
        <taxon>Streptomycetaceae</taxon>
        <taxon>Streptomyces</taxon>
    </lineage>
</organism>
<comment type="caution">
    <text evidence="2">The sequence shown here is derived from an EMBL/GenBank/DDBJ whole genome shotgun (WGS) entry which is preliminary data.</text>
</comment>
<dbReference type="Proteomes" id="UP001431313">
    <property type="component" value="Unassembled WGS sequence"/>
</dbReference>
<dbReference type="EMBL" id="JANUGQ010000030">
    <property type="protein sequence ID" value="MCS0639067.1"/>
    <property type="molecule type" value="Genomic_DNA"/>
</dbReference>
<proteinExistence type="predicted"/>